<protein>
    <recommendedName>
        <fullName evidence="4">Catechol-2,3-dioxygenase</fullName>
    </recommendedName>
</protein>
<evidence type="ECO:0000313" key="3">
    <source>
        <dbReference type="Proteomes" id="UP001611580"/>
    </source>
</evidence>
<accession>A0ABW7XLU6</accession>
<evidence type="ECO:0000313" key="2">
    <source>
        <dbReference type="EMBL" id="MFI2488501.1"/>
    </source>
</evidence>
<dbReference type="Gene3D" id="3.10.180.10">
    <property type="entry name" value="2,3-Dihydroxybiphenyl 1,2-Dioxygenase, domain 1"/>
    <property type="match status" value="1"/>
</dbReference>
<evidence type="ECO:0008006" key="4">
    <source>
        <dbReference type="Google" id="ProtNLM"/>
    </source>
</evidence>
<reference evidence="2 3" key="1">
    <citation type="submission" date="2024-10" db="EMBL/GenBank/DDBJ databases">
        <title>The Natural Products Discovery Center: Release of the First 8490 Sequenced Strains for Exploring Actinobacteria Biosynthetic Diversity.</title>
        <authorList>
            <person name="Kalkreuter E."/>
            <person name="Kautsar S.A."/>
            <person name="Yang D."/>
            <person name="Bader C.D."/>
            <person name="Teijaro C.N."/>
            <person name="Fluegel L."/>
            <person name="Davis C.M."/>
            <person name="Simpson J.R."/>
            <person name="Lauterbach L."/>
            <person name="Steele A.D."/>
            <person name="Gui C."/>
            <person name="Meng S."/>
            <person name="Li G."/>
            <person name="Viehrig K."/>
            <person name="Ye F."/>
            <person name="Su P."/>
            <person name="Kiefer A.F."/>
            <person name="Nichols A."/>
            <person name="Cepeda A.J."/>
            <person name="Yan W."/>
            <person name="Fan B."/>
            <person name="Jiang Y."/>
            <person name="Adhikari A."/>
            <person name="Zheng C.-J."/>
            <person name="Schuster L."/>
            <person name="Cowan T.M."/>
            <person name="Smanski M.J."/>
            <person name="Chevrette M.G."/>
            <person name="De Carvalho L.P.S."/>
            <person name="Shen B."/>
        </authorList>
    </citation>
    <scope>NUCLEOTIDE SEQUENCE [LARGE SCALE GENOMIC DNA]</scope>
    <source>
        <strain evidence="2 3">NPDC019481</strain>
    </source>
</reference>
<dbReference type="EMBL" id="JBIRYI010000009">
    <property type="protein sequence ID" value="MFI2488501.1"/>
    <property type="molecule type" value="Genomic_DNA"/>
</dbReference>
<evidence type="ECO:0000256" key="1">
    <source>
        <dbReference type="SAM" id="MobiDB-lite"/>
    </source>
</evidence>
<dbReference type="RefSeq" id="WP_397405646.1">
    <property type="nucleotide sequence ID" value="NZ_JBIRYI010000009.1"/>
</dbReference>
<gene>
    <name evidence="2" type="ORF">ACH47X_16425</name>
</gene>
<feature type="compositionally biased region" description="Pro residues" evidence="1">
    <location>
        <begin position="135"/>
        <end position="147"/>
    </location>
</feature>
<sequence length="250" mass="26134">MEIISIDTVTRSIADTAAYHETVLGLPVSKEIGAVEITVGRTALRFREDADAEGDQHYAFLVDDARFDAARAFLTAGPGLLSDGDRTEFEAQDAWNARSLYFPGPDRSVLEVIARRDLPRDLGAGRGAGAKASSPPVPGTQPDPSDPFGPGDLLSVSEVGIAVPDVVVAADRLAEAGIGRYPDGSATFSPAGHIDGMLILVSVGRTWFPTADRVVAEPPVTVVAQAGPASPGVVPGRYELAPGRVLVVRP</sequence>
<comment type="caution">
    <text evidence="2">The sequence shown here is derived from an EMBL/GenBank/DDBJ whole genome shotgun (WGS) entry which is preliminary data.</text>
</comment>
<keyword evidence="3" id="KW-1185">Reference proteome</keyword>
<dbReference type="InterPro" id="IPR029068">
    <property type="entry name" value="Glyas_Bleomycin-R_OHBP_Dase"/>
</dbReference>
<feature type="region of interest" description="Disordered" evidence="1">
    <location>
        <begin position="121"/>
        <end position="151"/>
    </location>
</feature>
<organism evidence="2 3">
    <name type="scientific">Promicromonospora kroppenstedtii</name>
    <dbReference type="NCBI Taxonomy" id="440482"/>
    <lineage>
        <taxon>Bacteria</taxon>
        <taxon>Bacillati</taxon>
        <taxon>Actinomycetota</taxon>
        <taxon>Actinomycetes</taxon>
        <taxon>Micrococcales</taxon>
        <taxon>Promicromonosporaceae</taxon>
        <taxon>Promicromonospora</taxon>
    </lineage>
</organism>
<dbReference type="Proteomes" id="UP001611580">
    <property type="component" value="Unassembled WGS sequence"/>
</dbReference>
<name>A0ABW7XLU6_9MICO</name>
<dbReference type="SUPFAM" id="SSF54593">
    <property type="entry name" value="Glyoxalase/Bleomycin resistance protein/Dihydroxybiphenyl dioxygenase"/>
    <property type="match status" value="1"/>
</dbReference>
<proteinExistence type="predicted"/>